<dbReference type="PANTHER" id="PTHR48462">
    <property type="entry name" value="PROTEIN, PUTATIVE-RELATED"/>
    <property type="match status" value="1"/>
</dbReference>
<evidence type="ECO:0000256" key="1">
    <source>
        <dbReference type="SAM" id="MobiDB-lite"/>
    </source>
</evidence>
<feature type="compositionally biased region" description="Basic and acidic residues" evidence="1">
    <location>
        <begin position="241"/>
        <end position="257"/>
    </location>
</feature>
<name>A0ABQ5IS60_9ASTR</name>
<evidence type="ECO:0000313" key="3">
    <source>
        <dbReference type="Proteomes" id="UP001151760"/>
    </source>
</evidence>
<organism evidence="2 3">
    <name type="scientific">Tanacetum coccineum</name>
    <dbReference type="NCBI Taxonomy" id="301880"/>
    <lineage>
        <taxon>Eukaryota</taxon>
        <taxon>Viridiplantae</taxon>
        <taxon>Streptophyta</taxon>
        <taxon>Embryophyta</taxon>
        <taxon>Tracheophyta</taxon>
        <taxon>Spermatophyta</taxon>
        <taxon>Magnoliopsida</taxon>
        <taxon>eudicotyledons</taxon>
        <taxon>Gunneridae</taxon>
        <taxon>Pentapetalae</taxon>
        <taxon>asterids</taxon>
        <taxon>campanulids</taxon>
        <taxon>Asterales</taxon>
        <taxon>Asteraceae</taxon>
        <taxon>Asteroideae</taxon>
        <taxon>Anthemideae</taxon>
        <taxon>Anthemidinae</taxon>
        <taxon>Tanacetum</taxon>
    </lineage>
</organism>
<dbReference type="EMBL" id="BQNB010021074">
    <property type="protein sequence ID" value="GJU02575.1"/>
    <property type="molecule type" value="Genomic_DNA"/>
</dbReference>
<protein>
    <recommendedName>
        <fullName evidence="4">Reverse transcriptase domain-containing protein</fullName>
    </recommendedName>
</protein>
<dbReference type="Proteomes" id="UP001151760">
    <property type="component" value="Unassembled WGS sequence"/>
</dbReference>
<reference evidence="2" key="1">
    <citation type="journal article" date="2022" name="Int. J. Mol. Sci.">
        <title>Draft Genome of Tanacetum Coccineum: Genomic Comparison of Closely Related Tanacetum-Family Plants.</title>
        <authorList>
            <person name="Yamashiro T."/>
            <person name="Shiraishi A."/>
            <person name="Nakayama K."/>
            <person name="Satake H."/>
        </authorList>
    </citation>
    <scope>NUCLEOTIDE SEQUENCE</scope>
</reference>
<dbReference type="PANTHER" id="PTHR48462:SF1">
    <property type="entry name" value="PROTEIN, PUTATIVE-RELATED"/>
    <property type="match status" value="1"/>
</dbReference>
<evidence type="ECO:0008006" key="4">
    <source>
        <dbReference type="Google" id="ProtNLM"/>
    </source>
</evidence>
<proteinExistence type="predicted"/>
<evidence type="ECO:0000313" key="2">
    <source>
        <dbReference type="EMBL" id="GJU02575.1"/>
    </source>
</evidence>
<sequence>MLLRVTVLGIGRQLKRFFQCALLRLAPTTLEETFSIARIMEARFETIAGKKLNIKEKIDIVYHGHSNEVHSKFDKFSDNKESVVQFVVGSGEAFRLYREKSRGAEEGGRRVLCYVQDNKRGEKKKMEAAIQRRLWDPEIKSFQDNTLKARQRSDAGIFALSSNLQRGSYKALQSALLWSNPTTLGEAFSLARVAEARFANQGPTATTPEVATEIPSESFTRNTTTCTNAKIEETGEFYTSESKEHGTKPKKGKSNDDGFKWGVQEASTFEELKHRLSTTLHEAVRQNHIAFLDWGVVLTAIQRILVLTAMQRRLWDPGIKRAFHDDTLRARFSGSVPIDLILQTSPPQTGCLVLFFYVALPSVRRFLALVLQLQIGYGYRQARMPLTWYLDDSTLIEDTLVVEKVLELIIEDGPCCRLHLNVDKTEIFWPKKDLRSRLEGVFPLNIARTFHDAKLLGGPASVDFNFSSELVMKRYIKTIFCYAHIFSTVLMIDNGDLLPYPLHLGDLASIVKVSLFSVSKPCSACSKVFTGDMYGDYVISAGKEVDIGLDGGCDNPLRPADMLLYSWEEGLDVCVDLTGSSPLTQTRMVDFVLGRVVIDAAHRKRVKYEAKCANIRYGYLPFSFSSLRELEKDAVTLLNRIRKYSVTQDIRARAAVHIFNMINFVIAKRVGAQLVYRLPTNFL</sequence>
<reference evidence="2" key="2">
    <citation type="submission" date="2022-01" db="EMBL/GenBank/DDBJ databases">
        <authorList>
            <person name="Yamashiro T."/>
            <person name="Shiraishi A."/>
            <person name="Satake H."/>
            <person name="Nakayama K."/>
        </authorList>
    </citation>
    <scope>NUCLEOTIDE SEQUENCE</scope>
</reference>
<feature type="region of interest" description="Disordered" evidence="1">
    <location>
        <begin position="238"/>
        <end position="257"/>
    </location>
</feature>
<keyword evidence="3" id="KW-1185">Reference proteome</keyword>
<comment type="caution">
    <text evidence="2">The sequence shown here is derived from an EMBL/GenBank/DDBJ whole genome shotgun (WGS) entry which is preliminary data.</text>
</comment>
<gene>
    <name evidence="2" type="ORF">Tco_1112913</name>
</gene>
<feature type="region of interest" description="Disordered" evidence="1">
    <location>
        <begin position="202"/>
        <end position="222"/>
    </location>
</feature>
<accession>A0ABQ5IS60</accession>